<name>A0A3B0JKH8_9RICK</name>
<evidence type="ECO:0000313" key="1">
    <source>
        <dbReference type="EMBL" id="SPP33761.1"/>
    </source>
</evidence>
<accession>A0A3B0JKH8</accession>
<organism evidence="1">
    <name type="scientific">Wolbachia endosymbiont of Aleurodicus floccissimus</name>
    <dbReference type="NCBI Taxonomy" id="2152762"/>
    <lineage>
        <taxon>Bacteria</taxon>
        <taxon>Pseudomonadati</taxon>
        <taxon>Pseudomonadota</taxon>
        <taxon>Alphaproteobacteria</taxon>
        <taxon>Rickettsiales</taxon>
        <taxon>Anaplasmataceae</taxon>
        <taxon>Wolbachieae</taxon>
        <taxon>Wolbachia</taxon>
    </lineage>
</organism>
<proteinExistence type="predicted"/>
<protein>
    <submittedName>
        <fullName evidence="1">Uncharacterized protein</fullName>
    </submittedName>
</protein>
<dbReference type="EMBL" id="OUNF01000045">
    <property type="protein sequence ID" value="SPP33761.1"/>
    <property type="molecule type" value="Genomic_DNA"/>
</dbReference>
<sequence length="82" mass="9492">MQSVQYLTDHNEIDISVSIAKRSLEESDHAQDFELIRLLIEEAITIQQGNFVSFQARFQSFLDQIPSYLYSAGQSGFFPHFF</sequence>
<reference evidence="1" key="1">
    <citation type="submission" date="2018-04" db="EMBL/GenBank/DDBJ databases">
        <authorList>
            <person name="Go L.Y."/>
            <person name="Mitchell J.A."/>
        </authorList>
    </citation>
    <scope>NUCLEOTIDE SEQUENCE</scope>
    <source>
        <strain evidence="1">WBAF</strain>
    </source>
</reference>
<gene>
    <name evidence="1" type="ORF">WBAF_0209</name>
</gene>
<dbReference type="AlphaFoldDB" id="A0A3B0JKH8"/>